<dbReference type="STRING" id="52441.SAMN05216302_102151"/>
<protein>
    <recommendedName>
        <fullName evidence="3">Mu-like prophage protein gp16</fullName>
    </recommendedName>
</protein>
<dbReference type="Proteomes" id="UP000199533">
    <property type="component" value="Unassembled WGS sequence"/>
</dbReference>
<name>A0A1I4DI70_9PROT</name>
<reference evidence="2" key="1">
    <citation type="submission" date="2016-10" db="EMBL/GenBank/DDBJ databases">
        <authorList>
            <person name="Varghese N."/>
            <person name="Submissions S."/>
        </authorList>
    </citation>
    <scope>NUCLEOTIDE SEQUENCE [LARGE SCALE GENOMIC DNA]</scope>
    <source>
        <strain evidence="2">Nm69</strain>
    </source>
</reference>
<accession>A0A1I4DI70</accession>
<sequence>MQQARRSTDSSNTPVNRRALLGLAHMAAKQLRWDDDQRRSIQKTKTGKESLKDMSDNELLDWCWHLKRLGAEIGIPHPPRRGAKSWDRPTTRQLGEIEQLAFQFGWMDGLDDERLNTFIERTTKVESVRFLMRWQATDVISGLRRWRKQIDEKQPEPENA</sequence>
<dbReference type="EMBL" id="FOSP01000021">
    <property type="protein sequence ID" value="SFK92915.1"/>
    <property type="molecule type" value="Genomic_DNA"/>
</dbReference>
<organism evidence="1 2">
    <name type="scientific">Nitrosomonas aestuarii</name>
    <dbReference type="NCBI Taxonomy" id="52441"/>
    <lineage>
        <taxon>Bacteria</taxon>
        <taxon>Pseudomonadati</taxon>
        <taxon>Pseudomonadota</taxon>
        <taxon>Betaproteobacteria</taxon>
        <taxon>Nitrosomonadales</taxon>
        <taxon>Nitrosomonadaceae</taxon>
        <taxon>Nitrosomonas</taxon>
    </lineage>
</organism>
<dbReference type="AlphaFoldDB" id="A0A1I4DI70"/>
<dbReference type="RefSeq" id="WP_090700779.1">
    <property type="nucleotide sequence ID" value="NZ_FOSP01000021.1"/>
</dbReference>
<dbReference type="Pfam" id="PF06252">
    <property type="entry name" value="GemA"/>
    <property type="match status" value="1"/>
</dbReference>
<evidence type="ECO:0008006" key="3">
    <source>
        <dbReference type="Google" id="ProtNLM"/>
    </source>
</evidence>
<dbReference type="OrthoDB" id="8562674at2"/>
<gene>
    <name evidence="1" type="ORF">SAMN05216302_102151</name>
</gene>
<evidence type="ECO:0000313" key="1">
    <source>
        <dbReference type="EMBL" id="SFK92915.1"/>
    </source>
</evidence>
<keyword evidence="2" id="KW-1185">Reference proteome</keyword>
<proteinExistence type="predicted"/>
<evidence type="ECO:0000313" key="2">
    <source>
        <dbReference type="Proteomes" id="UP000199533"/>
    </source>
</evidence>
<dbReference type="InterPro" id="IPR009363">
    <property type="entry name" value="Phage_Mu_Gp16"/>
</dbReference>